<accession>A0A6N2ZW07</accession>
<organism evidence="1">
    <name type="scientific">Veillonella atypica</name>
    <dbReference type="NCBI Taxonomy" id="39777"/>
    <lineage>
        <taxon>Bacteria</taxon>
        <taxon>Bacillati</taxon>
        <taxon>Bacillota</taxon>
        <taxon>Negativicutes</taxon>
        <taxon>Veillonellales</taxon>
        <taxon>Veillonellaceae</taxon>
        <taxon>Veillonella</taxon>
    </lineage>
</organism>
<evidence type="ECO:0000313" key="1">
    <source>
        <dbReference type="EMBL" id="VYT80852.1"/>
    </source>
</evidence>
<proteinExistence type="predicted"/>
<dbReference type="RefSeq" id="WP_156717791.1">
    <property type="nucleotide sequence ID" value="NZ_JAPVXZ010000007.1"/>
</dbReference>
<protein>
    <submittedName>
        <fullName evidence="1">Uncharacterized protein</fullName>
    </submittedName>
</protein>
<sequence>MLVKNENEYCWSFDGDAGSPQSSIEEAIDDFLNYYESYCWDDKNNVEYLEEEVLDDYVEIGHPYYYVPEVDGERVIYDLLDNDLPEEFAECDFVYFKKVKQEHLCELSKELTEVFRKWEKSHGYGYSAYLVKETELYRIGDYIDSNGNYK</sequence>
<dbReference type="EMBL" id="CACRUN010000008">
    <property type="protein sequence ID" value="VYT80852.1"/>
    <property type="molecule type" value="Genomic_DNA"/>
</dbReference>
<reference evidence="1" key="1">
    <citation type="submission" date="2019-11" db="EMBL/GenBank/DDBJ databases">
        <authorList>
            <person name="Feng L."/>
        </authorList>
    </citation>
    <scope>NUCLEOTIDE SEQUENCE</scope>
    <source>
        <strain evidence="1">VatypicaLFYP47</strain>
    </source>
</reference>
<name>A0A6N2ZW07_9FIRM</name>
<dbReference type="AlphaFoldDB" id="A0A6N2ZW07"/>
<gene>
    <name evidence="1" type="ORF">VALFYP47_00891</name>
</gene>